<protein>
    <recommendedName>
        <fullName evidence="3">Phage capsid-like C-terminal domain-containing protein</fullName>
    </recommendedName>
</protein>
<gene>
    <name evidence="4" type="ORF">S01H1_04111</name>
</gene>
<accession>X0U253</accession>
<dbReference type="InterPro" id="IPR024455">
    <property type="entry name" value="Phage_capsid"/>
</dbReference>
<evidence type="ECO:0000256" key="1">
    <source>
        <dbReference type="ARBA" id="ARBA00004328"/>
    </source>
</evidence>
<reference evidence="4" key="1">
    <citation type="journal article" date="2014" name="Front. Microbiol.">
        <title>High frequency of phylogenetically diverse reductive dehalogenase-homologous genes in deep subseafloor sedimentary metagenomes.</title>
        <authorList>
            <person name="Kawai M."/>
            <person name="Futagami T."/>
            <person name="Toyoda A."/>
            <person name="Takaki Y."/>
            <person name="Nishi S."/>
            <person name="Hori S."/>
            <person name="Arai W."/>
            <person name="Tsubouchi T."/>
            <person name="Morono Y."/>
            <person name="Uchiyama I."/>
            <person name="Ito T."/>
            <person name="Fujiyama A."/>
            <person name="Inagaki F."/>
            <person name="Takami H."/>
        </authorList>
    </citation>
    <scope>NUCLEOTIDE SEQUENCE</scope>
    <source>
        <strain evidence="4">Expedition CK06-06</strain>
    </source>
</reference>
<dbReference type="GO" id="GO:0044423">
    <property type="term" value="C:virion component"/>
    <property type="evidence" value="ECO:0007669"/>
    <property type="project" value="UniProtKB-KW"/>
</dbReference>
<dbReference type="Pfam" id="PF05065">
    <property type="entry name" value="Phage_capsid"/>
    <property type="match status" value="1"/>
</dbReference>
<dbReference type="InterPro" id="IPR054612">
    <property type="entry name" value="Phage_capsid-like_C"/>
</dbReference>
<dbReference type="NCBIfam" id="TIGR01554">
    <property type="entry name" value="major_cap_HK97"/>
    <property type="match status" value="1"/>
</dbReference>
<dbReference type="SUPFAM" id="SSF56563">
    <property type="entry name" value="Major capsid protein gp5"/>
    <property type="match status" value="1"/>
</dbReference>
<keyword evidence="2" id="KW-0946">Virion</keyword>
<dbReference type="Gene3D" id="3.30.2320.10">
    <property type="entry name" value="hypothetical protein PF0899 domain"/>
    <property type="match status" value="1"/>
</dbReference>
<comment type="caution">
    <text evidence="4">The sequence shown here is derived from an EMBL/GenBank/DDBJ whole genome shotgun (WGS) entry which is preliminary data.</text>
</comment>
<evidence type="ECO:0000313" key="4">
    <source>
        <dbReference type="EMBL" id="GAF82530.1"/>
    </source>
</evidence>
<dbReference type="Gene3D" id="3.30.2400.10">
    <property type="entry name" value="Major capsid protein gp5"/>
    <property type="match status" value="1"/>
</dbReference>
<dbReference type="AlphaFoldDB" id="X0U253"/>
<organism evidence="4">
    <name type="scientific">marine sediment metagenome</name>
    <dbReference type="NCBI Taxonomy" id="412755"/>
    <lineage>
        <taxon>unclassified sequences</taxon>
        <taxon>metagenomes</taxon>
        <taxon>ecological metagenomes</taxon>
    </lineage>
</organism>
<dbReference type="EMBL" id="BARS01002188">
    <property type="protein sequence ID" value="GAF82530.1"/>
    <property type="molecule type" value="Genomic_DNA"/>
</dbReference>
<feature type="domain" description="Phage capsid-like C-terminal" evidence="3">
    <location>
        <begin position="14"/>
        <end position="296"/>
    </location>
</feature>
<proteinExistence type="predicted"/>
<comment type="subcellular location">
    <subcellularLocation>
        <location evidence="1">Virion</location>
    </subcellularLocation>
</comment>
<sequence>MPYTDYISRDDAAALIPEEASKDIIQAVTEESVILKLGRRLANMARKQYRMPVLSLFPTAYFVDTAPEDKALKQTTDIEWDSVYINAEELAVIVPISDAVLEDVDYDIWAECKPQLVAAIGLAIDQAVLFGTNAPGTWPADILATAAAAGNTVVLGVGADVYADVWGVGGVISTIEADGYMHSGGVADITMRSRLRDLRDADGNLIYTRSAQDGTPYAVDGEPLLFPRNGSMDVTQAHMILGDWRQLVYSIRQDVTFKLFEEGIVQDAAGNIVYNLMQQDMVALRVTMRLGWQVPNPLNRLQANAVARYPFGALIP</sequence>
<evidence type="ECO:0000256" key="2">
    <source>
        <dbReference type="ARBA" id="ARBA00022844"/>
    </source>
</evidence>
<evidence type="ECO:0000259" key="3">
    <source>
        <dbReference type="Pfam" id="PF05065"/>
    </source>
</evidence>
<name>X0U253_9ZZZZ</name>